<dbReference type="PANTHER" id="PTHR43433">
    <property type="entry name" value="HYDROLASE, ALPHA/BETA FOLD FAMILY PROTEIN"/>
    <property type="match status" value="1"/>
</dbReference>
<dbReference type="EMBL" id="JAUKUA010000005">
    <property type="protein sequence ID" value="KAK0710725.1"/>
    <property type="molecule type" value="Genomic_DNA"/>
</dbReference>
<evidence type="ECO:0000313" key="2">
    <source>
        <dbReference type="EMBL" id="KAK0710725.1"/>
    </source>
</evidence>
<name>A0AA40A7S6_9PEZI</name>
<dbReference type="InterPro" id="IPR029058">
    <property type="entry name" value="AB_hydrolase_fold"/>
</dbReference>
<dbReference type="InterPro" id="IPR000073">
    <property type="entry name" value="AB_hydrolase_1"/>
</dbReference>
<dbReference type="Pfam" id="PF00561">
    <property type="entry name" value="Abhydrolase_1"/>
    <property type="match status" value="1"/>
</dbReference>
<reference evidence="2" key="1">
    <citation type="submission" date="2023-06" db="EMBL/GenBank/DDBJ databases">
        <title>Genome-scale phylogeny and comparative genomics of the fungal order Sordariales.</title>
        <authorList>
            <consortium name="Lawrence Berkeley National Laboratory"/>
            <person name="Hensen N."/>
            <person name="Bonometti L."/>
            <person name="Westerberg I."/>
            <person name="Brannstrom I.O."/>
            <person name="Guillou S."/>
            <person name="Cros-Aarteil S."/>
            <person name="Calhoun S."/>
            <person name="Haridas S."/>
            <person name="Kuo A."/>
            <person name="Mondo S."/>
            <person name="Pangilinan J."/>
            <person name="Riley R."/>
            <person name="Labutti K."/>
            <person name="Andreopoulos B."/>
            <person name="Lipzen A."/>
            <person name="Chen C."/>
            <person name="Yanf M."/>
            <person name="Daum C."/>
            <person name="Ng V."/>
            <person name="Clum A."/>
            <person name="Steindorff A."/>
            <person name="Ohm R."/>
            <person name="Martin F."/>
            <person name="Silar P."/>
            <person name="Natvig D."/>
            <person name="Lalanne C."/>
            <person name="Gautier V."/>
            <person name="Ament-Velasquez S.L."/>
            <person name="Kruys A."/>
            <person name="Hutchinson M.I."/>
            <person name="Powell A.J."/>
            <person name="Barry K."/>
            <person name="Miller A.N."/>
            <person name="Grigoriev I.V."/>
            <person name="Debuchy R."/>
            <person name="Gladieux P."/>
            <person name="Thoren M.H."/>
            <person name="Johannesson H."/>
        </authorList>
    </citation>
    <scope>NUCLEOTIDE SEQUENCE</scope>
    <source>
        <strain evidence="2">SMH4607-1</strain>
    </source>
</reference>
<sequence>MSTQETAPTLYLEVNGTKFAHRLIGSQNPVCVASPPLLLLNHFRSNIDLWDPLLVNALASNRLVITYDYSGVGHSTGEVKLSVADFASDTVAFLTSLLPTLPGTPTAVDILGFSIGGYITQQITLDAPHLVRKLVLSGTGPSGSAGDVAHRRPMAEVQSAIMSDPPNGSAILDAFFPSFTTREAGIGEAWFGRVLAGRAAVAGKEGEPEFVSFTSGPGLENFTRALLSWDADLRPYAFLQTIRKPALVTAGSNDLIVSTVNSLELARNIPGAHFVMFPGSGHGHLFQYAEFYAEQVDRFLKGEYPTAP</sequence>
<feature type="domain" description="AB hydrolase-1" evidence="1">
    <location>
        <begin position="35"/>
        <end position="283"/>
    </location>
</feature>
<dbReference type="Gene3D" id="3.40.50.1820">
    <property type="entry name" value="alpha/beta hydrolase"/>
    <property type="match status" value="1"/>
</dbReference>
<proteinExistence type="predicted"/>
<dbReference type="PANTHER" id="PTHR43433:SF5">
    <property type="entry name" value="AB HYDROLASE-1 DOMAIN-CONTAINING PROTEIN"/>
    <property type="match status" value="1"/>
</dbReference>
<gene>
    <name evidence="2" type="ORF">B0H67DRAFT_516299</name>
</gene>
<dbReference type="AlphaFoldDB" id="A0AA40A7S6"/>
<dbReference type="GO" id="GO:0016787">
    <property type="term" value="F:hydrolase activity"/>
    <property type="evidence" value="ECO:0007669"/>
    <property type="project" value="UniProtKB-KW"/>
</dbReference>
<keyword evidence="3" id="KW-1185">Reference proteome</keyword>
<dbReference type="SUPFAM" id="SSF53474">
    <property type="entry name" value="alpha/beta-Hydrolases"/>
    <property type="match status" value="1"/>
</dbReference>
<accession>A0AA40A7S6</accession>
<dbReference type="InterPro" id="IPR050471">
    <property type="entry name" value="AB_hydrolase"/>
</dbReference>
<comment type="caution">
    <text evidence="2">The sequence shown here is derived from an EMBL/GenBank/DDBJ whole genome shotgun (WGS) entry which is preliminary data.</text>
</comment>
<organism evidence="2 3">
    <name type="scientific">Lasiosphaeris hirsuta</name>
    <dbReference type="NCBI Taxonomy" id="260670"/>
    <lineage>
        <taxon>Eukaryota</taxon>
        <taxon>Fungi</taxon>
        <taxon>Dikarya</taxon>
        <taxon>Ascomycota</taxon>
        <taxon>Pezizomycotina</taxon>
        <taxon>Sordariomycetes</taxon>
        <taxon>Sordariomycetidae</taxon>
        <taxon>Sordariales</taxon>
        <taxon>Lasiosphaeriaceae</taxon>
        <taxon>Lasiosphaeris</taxon>
    </lineage>
</organism>
<keyword evidence="2" id="KW-0378">Hydrolase</keyword>
<evidence type="ECO:0000259" key="1">
    <source>
        <dbReference type="Pfam" id="PF00561"/>
    </source>
</evidence>
<evidence type="ECO:0000313" key="3">
    <source>
        <dbReference type="Proteomes" id="UP001172102"/>
    </source>
</evidence>
<dbReference type="Proteomes" id="UP001172102">
    <property type="component" value="Unassembled WGS sequence"/>
</dbReference>
<protein>
    <submittedName>
        <fullName evidence="2">Alpha/Beta hydrolase protein</fullName>
    </submittedName>
</protein>